<dbReference type="SUPFAM" id="SSF53756">
    <property type="entry name" value="UDP-Glycosyltransferase/glycogen phosphorylase"/>
    <property type="match status" value="1"/>
</dbReference>
<proteinExistence type="predicted"/>
<dbReference type="AlphaFoldDB" id="A0A1I7APF1"/>
<sequence length="301" mass="34909">MARKRVILVGLCLFTKRLEKQIKAFGDKRVSVKALDTYYTNKDRLLAFLLIPFCDVVYSINVTTTKSRTFDWAFFWKKRVMLFWAGSDVLRAKNNPNRNQKYLQNAEHFCEAPWIQEELKEIGVHAELLRFTNFKGNQKIDFPSTENGLKVFSYVAKGREVYYGLNHIIALATRFPEVDFRVAGTNGEGFDIPTNVKCLGWCDDMLKEYEKCHVTTRIIEHDGFSNFVLESLFHRKHVLYSNKLNHCLHASTTEEGIRHLERLVDLAGKNELSPNEDGREFVKKELNTEDVLGKLISKFAE</sequence>
<dbReference type="Proteomes" id="UP000236454">
    <property type="component" value="Unassembled WGS sequence"/>
</dbReference>
<accession>A0A1I7APF1</accession>
<name>A0A1I7APF1_9FLAO</name>
<dbReference type="RefSeq" id="WP_090249680.1">
    <property type="nucleotide sequence ID" value="NZ_FPAS01000003.1"/>
</dbReference>
<protein>
    <recommendedName>
        <fullName evidence="3">Glycosyl transferases group 1</fullName>
    </recommendedName>
</protein>
<evidence type="ECO:0000313" key="1">
    <source>
        <dbReference type="EMBL" id="SFT76776.1"/>
    </source>
</evidence>
<evidence type="ECO:0000313" key="2">
    <source>
        <dbReference type="Proteomes" id="UP000236454"/>
    </source>
</evidence>
<reference evidence="1 2" key="1">
    <citation type="submission" date="2016-10" db="EMBL/GenBank/DDBJ databases">
        <authorList>
            <person name="de Groot N.N."/>
        </authorList>
    </citation>
    <scope>NUCLEOTIDE SEQUENCE [LARGE SCALE GENOMIC DNA]</scope>
    <source>
        <strain evidence="1 2">CGMCC 1.7005</strain>
    </source>
</reference>
<gene>
    <name evidence="1" type="ORF">SAMN05216474_2286</name>
</gene>
<dbReference type="STRING" id="477690.SAMN05216474_2286"/>
<evidence type="ECO:0008006" key="3">
    <source>
        <dbReference type="Google" id="ProtNLM"/>
    </source>
</evidence>
<dbReference type="EMBL" id="FPAS01000003">
    <property type="protein sequence ID" value="SFT76776.1"/>
    <property type="molecule type" value="Genomic_DNA"/>
</dbReference>
<dbReference type="OrthoDB" id="6385861at2"/>
<keyword evidence="2" id="KW-1185">Reference proteome</keyword>
<organism evidence="1 2">
    <name type="scientific">Lishizhenia tianjinensis</name>
    <dbReference type="NCBI Taxonomy" id="477690"/>
    <lineage>
        <taxon>Bacteria</taxon>
        <taxon>Pseudomonadati</taxon>
        <taxon>Bacteroidota</taxon>
        <taxon>Flavobacteriia</taxon>
        <taxon>Flavobacteriales</taxon>
        <taxon>Crocinitomicaceae</taxon>
        <taxon>Lishizhenia</taxon>
    </lineage>
</organism>